<evidence type="ECO:0000313" key="3">
    <source>
        <dbReference type="Proteomes" id="UP001431783"/>
    </source>
</evidence>
<organism evidence="2 3">
    <name type="scientific">Henosepilachna vigintioctopunctata</name>
    <dbReference type="NCBI Taxonomy" id="420089"/>
    <lineage>
        <taxon>Eukaryota</taxon>
        <taxon>Metazoa</taxon>
        <taxon>Ecdysozoa</taxon>
        <taxon>Arthropoda</taxon>
        <taxon>Hexapoda</taxon>
        <taxon>Insecta</taxon>
        <taxon>Pterygota</taxon>
        <taxon>Neoptera</taxon>
        <taxon>Endopterygota</taxon>
        <taxon>Coleoptera</taxon>
        <taxon>Polyphaga</taxon>
        <taxon>Cucujiformia</taxon>
        <taxon>Coccinelloidea</taxon>
        <taxon>Coccinellidae</taxon>
        <taxon>Epilachninae</taxon>
        <taxon>Epilachnini</taxon>
        <taxon>Henosepilachna</taxon>
    </lineage>
</organism>
<gene>
    <name evidence="2" type="ORF">WA026_015490</name>
</gene>
<sequence>MSSKYLINPDPNTTFIESINYRRHSEHKTEMRMIVQPLSSAPHNDRKCPSANNRTVANSLDAEAKQDSRDLSLEGLRSE</sequence>
<comment type="caution">
    <text evidence="2">The sequence shown here is derived from an EMBL/GenBank/DDBJ whole genome shotgun (WGS) entry which is preliminary data.</text>
</comment>
<reference evidence="2 3" key="1">
    <citation type="submission" date="2023-03" db="EMBL/GenBank/DDBJ databases">
        <title>Genome insight into feeding habits of ladybird beetles.</title>
        <authorList>
            <person name="Li H.-S."/>
            <person name="Huang Y.-H."/>
            <person name="Pang H."/>
        </authorList>
    </citation>
    <scope>NUCLEOTIDE SEQUENCE [LARGE SCALE GENOMIC DNA]</scope>
    <source>
        <strain evidence="2">SYSU_2023b</strain>
        <tissue evidence="2">Whole body</tissue>
    </source>
</reference>
<dbReference type="AlphaFoldDB" id="A0AAW1ULF3"/>
<dbReference type="Proteomes" id="UP001431783">
    <property type="component" value="Unassembled WGS sequence"/>
</dbReference>
<feature type="region of interest" description="Disordered" evidence="1">
    <location>
        <begin position="39"/>
        <end position="79"/>
    </location>
</feature>
<keyword evidence="3" id="KW-1185">Reference proteome</keyword>
<protein>
    <submittedName>
        <fullName evidence="2">Uncharacterized protein</fullName>
    </submittedName>
</protein>
<evidence type="ECO:0000256" key="1">
    <source>
        <dbReference type="SAM" id="MobiDB-lite"/>
    </source>
</evidence>
<feature type="compositionally biased region" description="Basic and acidic residues" evidence="1">
    <location>
        <begin position="62"/>
        <end position="79"/>
    </location>
</feature>
<dbReference type="EMBL" id="JARQZJ010000068">
    <property type="protein sequence ID" value="KAK9881362.1"/>
    <property type="molecule type" value="Genomic_DNA"/>
</dbReference>
<evidence type="ECO:0000313" key="2">
    <source>
        <dbReference type="EMBL" id="KAK9881362.1"/>
    </source>
</evidence>
<name>A0AAW1ULF3_9CUCU</name>
<proteinExistence type="predicted"/>
<accession>A0AAW1ULF3</accession>